<evidence type="ECO:0000313" key="3">
    <source>
        <dbReference type="EMBL" id="MCA9726477.1"/>
    </source>
</evidence>
<keyword evidence="3" id="KW-0378">Hydrolase</keyword>
<sequence>MMDRVEILVRRVRHAFSRSRWSGRFAGQESAALQHERPGIVLIQVDGLGETVLREALERGHLPFLSRLIQREGHQVLSLYSGLPSSTPGFQAELFFGERSAVPAFCYRDPELHRTLSLNDPAAAAAIEARLKAEGSGLLRGGSAWSNIFSGGAAEPHLCASTAEVRTARDVLSPRRWVALSLWHVWSFFRAFGTFLLVSILAAVDLFRGRFSFREFLRELRLVPLRVLVSVVMREIVVAGATIDLHRGLPVVQLNLLGYDEHAHRRGPKSRFALWSLRGIDKAIHRVWHAMRASRARDYQIWVYSDHGQEEVRSFAAAHHESVPRAVARVYDELTRTFHEETDGRPETILDPSRPSTIERSRWLGSKMLEKRLREAAPEPSSRGATRVTSRFGDIIVTHQGPTGAIYLPRQHSPEFLDRLGERLVRDGHIPMAVRRTEDGAGLAWSARGSHRLPQQAGALLGEDHPHLREVSQDLVGLAHHPGAGDILIFGWDREGPLSLQEERGSHGGPGPNETSAFVLVPPEAHAFAALPRVLRPSSLRSALLRVMGRWPGEGAEESAPEYRPPRLTRRGLAPSTSLRIMTYNVHGCRGTDGIYAPQRIARVIARERPDIICLQELDQERARSGGVDQVHQIAQRLQREYLFHVVSQLDDGNFGNAILSSLPIRLHRAGALPSAARAKNVFNLWPRGVLWAVVDVEGHPVQVLNTHLSILPAERHLQVEALLGPEWLRSPECHGAVVLAGDFNAGASSRTMTRLQEAITNAVPERLDGRALRTWTGSVPLRRLDHILISSSLAMTGVRAPRTAVSRVASDHVPLVVDVTVTFTDLPRVRTELTPARQSS</sequence>
<accession>A0A956RNL4</accession>
<evidence type="ECO:0000256" key="1">
    <source>
        <dbReference type="SAM" id="Phobius"/>
    </source>
</evidence>
<dbReference type="InterPro" id="IPR005135">
    <property type="entry name" value="Endo/exonuclease/phosphatase"/>
</dbReference>
<keyword evidence="3" id="KW-0540">Nuclease</keyword>
<name>A0A956RNL4_UNCEI</name>
<dbReference type="Proteomes" id="UP000697710">
    <property type="component" value="Unassembled WGS sequence"/>
</dbReference>
<keyword evidence="1" id="KW-0472">Membrane</keyword>
<dbReference type="GO" id="GO:0004519">
    <property type="term" value="F:endonuclease activity"/>
    <property type="evidence" value="ECO:0007669"/>
    <property type="project" value="UniProtKB-KW"/>
</dbReference>
<feature type="transmembrane region" description="Helical" evidence="1">
    <location>
        <begin position="183"/>
        <end position="204"/>
    </location>
</feature>
<dbReference type="PANTHER" id="PTHR14859:SF15">
    <property type="entry name" value="ENDONUCLEASE_EXONUCLEASE_PHOSPHATASE DOMAIN-CONTAINING PROTEIN"/>
    <property type="match status" value="1"/>
</dbReference>
<dbReference type="Pfam" id="PF03372">
    <property type="entry name" value="Exo_endo_phos"/>
    <property type="match status" value="1"/>
</dbReference>
<reference evidence="3" key="2">
    <citation type="journal article" date="2021" name="Microbiome">
        <title>Successional dynamics and alternative stable states in a saline activated sludge microbial community over 9 years.</title>
        <authorList>
            <person name="Wang Y."/>
            <person name="Ye J."/>
            <person name="Ju F."/>
            <person name="Liu L."/>
            <person name="Boyd J.A."/>
            <person name="Deng Y."/>
            <person name="Parks D.H."/>
            <person name="Jiang X."/>
            <person name="Yin X."/>
            <person name="Woodcroft B.J."/>
            <person name="Tyson G.W."/>
            <person name="Hugenholtz P."/>
            <person name="Polz M.F."/>
            <person name="Zhang T."/>
        </authorList>
    </citation>
    <scope>NUCLEOTIDE SEQUENCE</scope>
    <source>
        <strain evidence="3">HKST-UBA01</strain>
    </source>
</reference>
<organism evidence="3 4">
    <name type="scientific">Eiseniibacteriota bacterium</name>
    <dbReference type="NCBI Taxonomy" id="2212470"/>
    <lineage>
        <taxon>Bacteria</taxon>
        <taxon>Candidatus Eiseniibacteriota</taxon>
    </lineage>
</organism>
<protein>
    <submittedName>
        <fullName evidence="3">Endonuclease/exonuclease/phosphatase family protein</fullName>
    </submittedName>
</protein>
<dbReference type="InterPro" id="IPR051916">
    <property type="entry name" value="GPI-anchor_lipid_remodeler"/>
</dbReference>
<keyword evidence="1" id="KW-0812">Transmembrane</keyword>
<dbReference type="InterPro" id="IPR017850">
    <property type="entry name" value="Alkaline_phosphatase_core_sf"/>
</dbReference>
<dbReference type="EMBL" id="JAGQHR010000034">
    <property type="protein sequence ID" value="MCA9726477.1"/>
    <property type="molecule type" value="Genomic_DNA"/>
</dbReference>
<reference evidence="3" key="1">
    <citation type="submission" date="2020-04" db="EMBL/GenBank/DDBJ databases">
        <authorList>
            <person name="Zhang T."/>
        </authorList>
    </citation>
    <scope>NUCLEOTIDE SEQUENCE</scope>
    <source>
        <strain evidence="3">HKST-UBA01</strain>
    </source>
</reference>
<dbReference type="SUPFAM" id="SSF53649">
    <property type="entry name" value="Alkaline phosphatase-like"/>
    <property type="match status" value="1"/>
</dbReference>
<dbReference type="AlphaFoldDB" id="A0A956RNL4"/>
<dbReference type="InterPro" id="IPR036691">
    <property type="entry name" value="Endo/exonu/phosph_ase_sf"/>
</dbReference>
<feature type="domain" description="Endonuclease/exonuclease/phosphatase" evidence="2">
    <location>
        <begin position="582"/>
        <end position="813"/>
    </location>
</feature>
<gene>
    <name evidence="3" type="ORF">KC729_02270</name>
</gene>
<dbReference type="Gene3D" id="3.60.10.10">
    <property type="entry name" value="Endonuclease/exonuclease/phosphatase"/>
    <property type="match status" value="1"/>
</dbReference>
<dbReference type="GO" id="GO:0016020">
    <property type="term" value="C:membrane"/>
    <property type="evidence" value="ECO:0007669"/>
    <property type="project" value="GOC"/>
</dbReference>
<proteinExistence type="predicted"/>
<keyword evidence="3" id="KW-0255">Endonuclease</keyword>
<evidence type="ECO:0000313" key="4">
    <source>
        <dbReference type="Proteomes" id="UP000697710"/>
    </source>
</evidence>
<dbReference type="GO" id="GO:0006506">
    <property type="term" value="P:GPI anchor biosynthetic process"/>
    <property type="evidence" value="ECO:0007669"/>
    <property type="project" value="TreeGrafter"/>
</dbReference>
<dbReference type="PANTHER" id="PTHR14859">
    <property type="entry name" value="CALCOFLUOR WHITE HYPERSENSITIVE PROTEIN PRECURSOR"/>
    <property type="match status" value="1"/>
</dbReference>
<keyword evidence="1" id="KW-1133">Transmembrane helix</keyword>
<dbReference type="SUPFAM" id="SSF56219">
    <property type="entry name" value="DNase I-like"/>
    <property type="match status" value="1"/>
</dbReference>
<dbReference type="Gene3D" id="3.40.720.10">
    <property type="entry name" value="Alkaline Phosphatase, subunit A"/>
    <property type="match status" value="1"/>
</dbReference>
<evidence type="ECO:0000259" key="2">
    <source>
        <dbReference type="Pfam" id="PF03372"/>
    </source>
</evidence>
<comment type="caution">
    <text evidence="3">The sequence shown here is derived from an EMBL/GenBank/DDBJ whole genome shotgun (WGS) entry which is preliminary data.</text>
</comment>